<keyword evidence="2" id="KW-0547">Nucleotide-binding</keyword>
<gene>
    <name evidence="7" type="ORF">DB32_008142</name>
</gene>
<dbReference type="PANTHER" id="PTHR43289:SF6">
    <property type="entry name" value="SERINE_THREONINE-PROTEIN KINASE NEKL-3"/>
    <property type="match status" value="1"/>
</dbReference>
<keyword evidence="3 7" id="KW-0418">Kinase</keyword>
<evidence type="ECO:0000313" key="7">
    <source>
        <dbReference type="EMBL" id="AKF10993.1"/>
    </source>
</evidence>
<dbReference type="AlphaFoldDB" id="A0A0F6W9N3"/>
<name>A0A0F6W9N3_9BACT</name>
<dbReference type="PROSITE" id="PS00109">
    <property type="entry name" value="PROTEIN_KINASE_TYR"/>
    <property type="match status" value="1"/>
</dbReference>
<dbReference type="Pfam" id="PF00069">
    <property type="entry name" value="Pkinase"/>
    <property type="match status" value="1"/>
</dbReference>
<evidence type="ECO:0000313" key="8">
    <source>
        <dbReference type="Proteomes" id="UP000034883"/>
    </source>
</evidence>
<evidence type="ECO:0000256" key="1">
    <source>
        <dbReference type="ARBA" id="ARBA00022679"/>
    </source>
</evidence>
<reference evidence="7 8" key="1">
    <citation type="submission" date="2015-03" db="EMBL/GenBank/DDBJ databases">
        <title>Genome assembly of Sandaracinus amylolyticus DSM 53668.</title>
        <authorList>
            <person name="Sharma G."/>
            <person name="Subramanian S."/>
        </authorList>
    </citation>
    <scope>NUCLEOTIDE SEQUENCE [LARGE SCALE GENOMIC DNA]</scope>
    <source>
        <strain evidence="7 8">DSM 53668</strain>
    </source>
</reference>
<dbReference type="OrthoDB" id="9801841at2"/>
<evidence type="ECO:0000256" key="3">
    <source>
        <dbReference type="ARBA" id="ARBA00022777"/>
    </source>
</evidence>
<keyword evidence="7" id="KW-0723">Serine/threonine-protein kinase</keyword>
<dbReference type="CDD" id="cd14014">
    <property type="entry name" value="STKc_PknB_like"/>
    <property type="match status" value="1"/>
</dbReference>
<evidence type="ECO:0000256" key="2">
    <source>
        <dbReference type="ARBA" id="ARBA00022741"/>
    </source>
</evidence>
<accession>A0A0F6W9N3</accession>
<dbReference type="KEGG" id="samy:DB32_008142"/>
<proteinExistence type="predicted"/>
<evidence type="ECO:0000259" key="6">
    <source>
        <dbReference type="PROSITE" id="PS50011"/>
    </source>
</evidence>
<dbReference type="SUPFAM" id="SSF56112">
    <property type="entry name" value="Protein kinase-like (PK-like)"/>
    <property type="match status" value="1"/>
</dbReference>
<dbReference type="InterPro" id="IPR011009">
    <property type="entry name" value="Kinase-like_dom_sf"/>
</dbReference>
<sequence length="529" mass="55804">MTSSSGKRLGPYVLGPSIASGGMATVHVAHGGPPLDRVVAIKRIHPHLAREKAFVEMFLDEARIAARVQHPNVCPVLDYGEEGGAPYLVMELVRGETVEAIVGAIARAYPDDPIAHARRVLRVAVDACEGLHAAHELGVVHRDVSARNLFVGDDGCARVLDFGVARAREKTHRTATGVVKGTFATMSPEHVEGREIDRRADVWSIAVLAWELLTGERLFARDREVDTLRALSAGVVRPPSMARPGVPRAVDAPILAALTRDREKRTPTARALGLALHDAARAFGGLAHASEIAAWMAQTFPAHGEARRAIVGASTSAPIELERVTAPAAVPVPAAPVIASDERVSPPAPPPALPDHLSVPPPITAPAAHRGPRPLVYALSVVVTIVVAATGGWLAARASSPAPLASVAEPSTPIPVDALEPTPIPAVEPEPDLVAPPEPEPEPAAETAPAVEPDPVRRERGRGFANVSVRGGWADIYHRGRYLGRTPTRVELPAGRQTLELAPFGRAPRRRVALRVPAGGDATASIALE</sequence>
<dbReference type="RefSeq" id="WP_053237907.1">
    <property type="nucleotide sequence ID" value="NZ_CP011125.1"/>
</dbReference>
<keyword evidence="8" id="KW-1185">Reference proteome</keyword>
<dbReference type="Gene3D" id="1.10.510.10">
    <property type="entry name" value="Transferase(Phosphotransferase) domain 1"/>
    <property type="match status" value="1"/>
</dbReference>
<dbReference type="Gene3D" id="3.30.200.20">
    <property type="entry name" value="Phosphorylase Kinase, domain 1"/>
    <property type="match status" value="1"/>
</dbReference>
<feature type="domain" description="Protein kinase" evidence="6">
    <location>
        <begin position="12"/>
        <end position="280"/>
    </location>
</feature>
<dbReference type="PANTHER" id="PTHR43289">
    <property type="entry name" value="MITOGEN-ACTIVATED PROTEIN KINASE KINASE KINASE 20-RELATED"/>
    <property type="match status" value="1"/>
</dbReference>
<dbReference type="EMBL" id="CP011125">
    <property type="protein sequence ID" value="AKF10993.1"/>
    <property type="molecule type" value="Genomic_DNA"/>
</dbReference>
<feature type="compositionally biased region" description="Pro residues" evidence="5">
    <location>
        <begin position="422"/>
        <end position="438"/>
    </location>
</feature>
<dbReference type="STRING" id="927083.DB32_008142"/>
<organism evidence="7 8">
    <name type="scientific">Sandaracinus amylolyticus</name>
    <dbReference type="NCBI Taxonomy" id="927083"/>
    <lineage>
        <taxon>Bacteria</taxon>
        <taxon>Pseudomonadati</taxon>
        <taxon>Myxococcota</taxon>
        <taxon>Polyangia</taxon>
        <taxon>Polyangiales</taxon>
        <taxon>Sandaracinaceae</taxon>
        <taxon>Sandaracinus</taxon>
    </lineage>
</organism>
<dbReference type="GO" id="GO:0005524">
    <property type="term" value="F:ATP binding"/>
    <property type="evidence" value="ECO:0007669"/>
    <property type="project" value="UniProtKB-KW"/>
</dbReference>
<feature type="compositionally biased region" description="Low complexity" evidence="5">
    <location>
        <begin position="444"/>
        <end position="453"/>
    </location>
</feature>
<dbReference type="Proteomes" id="UP000034883">
    <property type="component" value="Chromosome"/>
</dbReference>
<protein>
    <submittedName>
        <fullName evidence="7">Serine/threonine protein kinase</fullName>
    </submittedName>
</protein>
<dbReference type="PROSITE" id="PS50011">
    <property type="entry name" value="PROTEIN_KINASE_DOM"/>
    <property type="match status" value="1"/>
</dbReference>
<evidence type="ECO:0000256" key="4">
    <source>
        <dbReference type="ARBA" id="ARBA00022840"/>
    </source>
</evidence>
<feature type="region of interest" description="Disordered" evidence="5">
    <location>
        <begin position="413"/>
        <end position="457"/>
    </location>
</feature>
<dbReference type="GO" id="GO:0004674">
    <property type="term" value="F:protein serine/threonine kinase activity"/>
    <property type="evidence" value="ECO:0007669"/>
    <property type="project" value="UniProtKB-KW"/>
</dbReference>
<dbReference type="InterPro" id="IPR000719">
    <property type="entry name" value="Prot_kinase_dom"/>
</dbReference>
<keyword evidence="1" id="KW-0808">Transferase</keyword>
<evidence type="ECO:0000256" key="5">
    <source>
        <dbReference type="SAM" id="MobiDB-lite"/>
    </source>
</evidence>
<keyword evidence="4" id="KW-0067">ATP-binding</keyword>
<dbReference type="InterPro" id="IPR008266">
    <property type="entry name" value="Tyr_kinase_AS"/>
</dbReference>